<name>A0AAW2NWE0_9LAMI</name>
<protein>
    <submittedName>
        <fullName evidence="1">Uncharacterized protein</fullName>
    </submittedName>
</protein>
<gene>
    <name evidence="1" type="ORF">Sangu_1017200</name>
</gene>
<comment type="caution">
    <text evidence="1">The sequence shown here is derived from an EMBL/GenBank/DDBJ whole genome shotgun (WGS) entry which is preliminary data.</text>
</comment>
<reference evidence="1" key="1">
    <citation type="submission" date="2020-06" db="EMBL/GenBank/DDBJ databases">
        <authorList>
            <person name="Li T."/>
            <person name="Hu X."/>
            <person name="Zhang T."/>
            <person name="Song X."/>
            <person name="Zhang H."/>
            <person name="Dai N."/>
            <person name="Sheng W."/>
            <person name="Hou X."/>
            <person name="Wei L."/>
        </authorList>
    </citation>
    <scope>NUCLEOTIDE SEQUENCE</scope>
    <source>
        <strain evidence="1">G01</strain>
        <tissue evidence="1">Leaf</tissue>
    </source>
</reference>
<organism evidence="1">
    <name type="scientific">Sesamum angustifolium</name>
    <dbReference type="NCBI Taxonomy" id="2727405"/>
    <lineage>
        <taxon>Eukaryota</taxon>
        <taxon>Viridiplantae</taxon>
        <taxon>Streptophyta</taxon>
        <taxon>Embryophyta</taxon>
        <taxon>Tracheophyta</taxon>
        <taxon>Spermatophyta</taxon>
        <taxon>Magnoliopsida</taxon>
        <taxon>eudicotyledons</taxon>
        <taxon>Gunneridae</taxon>
        <taxon>Pentapetalae</taxon>
        <taxon>asterids</taxon>
        <taxon>lamiids</taxon>
        <taxon>Lamiales</taxon>
        <taxon>Pedaliaceae</taxon>
        <taxon>Sesamum</taxon>
    </lineage>
</organism>
<evidence type="ECO:0000313" key="1">
    <source>
        <dbReference type="EMBL" id="KAL0347894.1"/>
    </source>
</evidence>
<sequence>MDLPACARAPQPMTTRRGICVAAASGFGRSIYLILGRLAWNSGPEAGARSPQLTTVVWANWFRASANRLNMLSSLQSNQ</sequence>
<accession>A0AAW2NWE0</accession>
<reference evidence="1" key="2">
    <citation type="journal article" date="2024" name="Plant">
        <title>Genomic evolution and insights into agronomic trait innovations of Sesamum species.</title>
        <authorList>
            <person name="Miao H."/>
            <person name="Wang L."/>
            <person name="Qu L."/>
            <person name="Liu H."/>
            <person name="Sun Y."/>
            <person name="Le M."/>
            <person name="Wang Q."/>
            <person name="Wei S."/>
            <person name="Zheng Y."/>
            <person name="Lin W."/>
            <person name="Duan Y."/>
            <person name="Cao H."/>
            <person name="Xiong S."/>
            <person name="Wang X."/>
            <person name="Wei L."/>
            <person name="Li C."/>
            <person name="Ma Q."/>
            <person name="Ju M."/>
            <person name="Zhao R."/>
            <person name="Li G."/>
            <person name="Mu C."/>
            <person name="Tian Q."/>
            <person name="Mei H."/>
            <person name="Zhang T."/>
            <person name="Gao T."/>
            <person name="Zhang H."/>
        </authorList>
    </citation>
    <scope>NUCLEOTIDE SEQUENCE</scope>
    <source>
        <strain evidence="1">G01</strain>
    </source>
</reference>
<proteinExistence type="predicted"/>
<dbReference type="AlphaFoldDB" id="A0AAW2NWE0"/>
<dbReference type="EMBL" id="JACGWK010000006">
    <property type="protein sequence ID" value="KAL0347894.1"/>
    <property type="molecule type" value="Genomic_DNA"/>
</dbReference>